<dbReference type="AlphaFoldDB" id="A0AAV4V0E3"/>
<gene>
    <name evidence="1" type="ORF">CEXT_209931</name>
</gene>
<organism evidence="1 2">
    <name type="scientific">Caerostris extrusa</name>
    <name type="common">Bark spider</name>
    <name type="synonym">Caerostris bankana</name>
    <dbReference type="NCBI Taxonomy" id="172846"/>
    <lineage>
        <taxon>Eukaryota</taxon>
        <taxon>Metazoa</taxon>
        <taxon>Ecdysozoa</taxon>
        <taxon>Arthropoda</taxon>
        <taxon>Chelicerata</taxon>
        <taxon>Arachnida</taxon>
        <taxon>Araneae</taxon>
        <taxon>Araneomorphae</taxon>
        <taxon>Entelegynae</taxon>
        <taxon>Araneoidea</taxon>
        <taxon>Araneidae</taxon>
        <taxon>Caerostris</taxon>
    </lineage>
</organism>
<name>A0AAV4V0E3_CAEEX</name>
<comment type="caution">
    <text evidence="1">The sequence shown here is derived from an EMBL/GenBank/DDBJ whole genome shotgun (WGS) entry which is preliminary data.</text>
</comment>
<protein>
    <submittedName>
        <fullName evidence="1">Uncharacterized protein</fullName>
    </submittedName>
</protein>
<evidence type="ECO:0000313" key="1">
    <source>
        <dbReference type="EMBL" id="GIY63700.1"/>
    </source>
</evidence>
<evidence type="ECO:0000313" key="2">
    <source>
        <dbReference type="Proteomes" id="UP001054945"/>
    </source>
</evidence>
<dbReference type="EMBL" id="BPLR01013775">
    <property type="protein sequence ID" value="GIY63700.1"/>
    <property type="molecule type" value="Genomic_DNA"/>
</dbReference>
<dbReference type="Proteomes" id="UP001054945">
    <property type="component" value="Unassembled WGS sequence"/>
</dbReference>
<reference evidence="1 2" key="1">
    <citation type="submission" date="2021-06" db="EMBL/GenBank/DDBJ databases">
        <title>Caerostris extrusa draft genome.</title>
        <authorList>
            <person name="Kono N."/>
            <person name="Arakawa K."/>
        </authorList>
    </citation>
    <scope>NUCLEOTIDE SEQUENCE [LARGE SCALE GENOMIC DNA]</scope>
</reference>
<accession>A0AAV4V0E3</accession>
<sequence>MRQEGKTFFFLQRMSPRMMQSVCVVDAQNKHCKAETNSSQKAEVKGFYIGQLVLVERNQTEDNGIEMAKSVEQLLFIDAATSCDLELKSKSKGTLT</sequence>
<proteinExistence type="predicted"/>
<keyword evidence="2" id="KW-1185">Reference proteome</keyword>